<dbReference type="PANTHER" id="PTHR43434:SF1">
    <property type="entry name" value="PHOSPHOGLYCOLATE PHOSPHATASE"/>
    <property type="match status" value="1"/>
</dbReference>
<dbReference type="InterPro" id="IPR036412">
    <property type="entry name" value="HAD-like_sf"/>
</dbReference>
<gene>
    <name evidence="1" type="ordered locus">Ngar_c30680</name>
</gene>
<dbReference type="SUPFAM" id="SSF56784">
    <property type="entry name" value="HAD-like"/>
    <property type="match status" value="1"/>
</dbReference>
<proteinExistence type="predicted"/>
<evidence type="ECO:0000313" key="2">
    <source>
        <dbReference type="Proteomes" id="UP000008037"/>
    </source>
</evidence>
<dbReference type="KEGG" id="nga:Ngar_c30680"/>
<sequence length="311" mass="35026">MSFDCVLFDIDGVLVDIRKSYNAAIKKTVEYMLKSITDRRSFRGLVTDQIILKFRQSGGFNNDTDTTYAITLAMLASQPKSVAEGRKFLMKVAGNADEGGYVSVEKFLANYDIEKWKKLLNYPAPVKDSMLARVFDELFYGPELFRKQNSLEPKYWAGGKPFIKNDRIDVSIKTMKKLHEMFRGNLAIVSGRSRLAAEYSLRPVMKYFNLDACVFLEDEKREYAKPNPYAIKRAMKVMNAKTAIYAGDSAEDLLMARRAEKEAGVKIAFVGIYGNSPNPARTVAQFRQEGVEAVAKSVSQLIRIINAIGKA</sequence>
<evidence type="ECO:0000313" key="1">
    <source>
        <dbReference type="EMBL" id="AFU59984.1"/>
    </source>
</evidence>
<dbReference type="GO" id="GO:0008967">
    <property type="term" value="F:phosphoglycolate phosphatase activity"/>
    <property type="evidence" value="ECO:0007669"/>
    <property type="project" value="TreeGrafter"/>
</dbReference>
<keyword evidence="1" id="KW-0378">Hydrolase</keyword>
<dbReference type="Gene3D" id="3.40.50.1000">
    <property type="entry name" value="HAD superfamily/HAD-like"/>
    <property type="match status" value="1"/>
</dbReference>
<name>K0INU5_NITGG</name>
<dbReference type="Proteomes" id="UP000008037">
    <property type="component" value="Chromosome"/>
</dbReference>
<accession>K0INU5</accession>
<dbReference type="Pfam" id="PF00702">
    <property type="entry name" value="Hydrolase"/>
    <property type="match status" value="1"/>
</dbReference>
<dbReference type="InterPro" id="IPR023214">
    <property type="entry name" value="HAD_sf"/>
</dbReference>
<dbReference type="EMBL" id="CP002408">
    <property type="protein sequence ID" value="AFU59984.1"/>
    <property type="molecule type" value="Genomic_DNA"/>
</dbReference>
<reference evidence="1 2" key="1">
    <citation type="journal article" date="2012" name="Environ. Microbiol.">
        <title>The genome of the ammonia-oxidizing Candidatus Nitrososphaera gargensis: insights into metabolic versatility and environmental adaptations.</title>
        <authorList>
            <person name="Spang A."/>
            <person name="Poehlein A."/>
            <person name="Offre P."/>
            <person name="Zumbragel S."/>
            <person name="Haider S."/>
            <person name="Rychlik N."/>
            <person name="Nowka B."/>
            <person name="Schmeisser C."/>
            <person name="Lebedeva E.V."/>
            <person name="Rattei T."/>
            <person name="Bohm C."/>
            <person name="Schmid M."/>
            <person name="Galushko A."/>
            <person name="Hatzenpichler R."/>
            <person name="Weinmaier T."/>
            <person name="Daniel R."/>
            <person name="Schleper C."/>
            <person name="Spieck E."/>
            <person name="Streit W."/>
            <person name="Wagner M."/>
        </authorList>
    </citation>
    <scope>NUCLEOTIDE SEQUENCE [LARGE SCALE GENOMIC DNA]</scope>
    <source>
        <strain evidence="2">Ga9.2</strain>
    </source>
</reference>
<dbReference type="AlphaFoldDB" id="K0INU5"/>
<dbReference type="GO" id="GO:0006281">
    <property type="term" value="P:DNA repair"/>
    <property type="evidence" value="ECO:0007669"/>
    <property type="project" value="TreeGrafter"/>
</dbReference>
<dbReference type="InParanoid" id="K0INU5"/>
<dbReference type="HOGENOM" id="CLU_876084_0_0_2"/>
<dbReference type="BioCyc" id="CNIT1237085:G1324-3068-MONOMER"/>
<dbReference type="STRING" id="1237085.Ngar_c30680"/>
<organism evidence="1 2">
    <name type="scientific">Nitrososphaera gargensis (strain Ga9.2)</name>
    <dbReference type="NCBI Taxonomy" id="1237085"/>
    <lineage>
        <taxon>Archaea</taxon>
        <taxon>Nitrososphaerota</taxon>
        <taxon>Nitrososphaeria</taxon>
        <taxon>Nitrososphaerales</taxon>
        <taxon>Nitrososphaeraceae</taxon>
        <taxon>Nitrososphaera</taxon>
    </lineage>
</organism>
<dbReference type="PANTHER" id="PTHR43434">
    <property type="entry name" value="PHOSPHOGLYCOLATE PHOSPHATASE"/>
    <property type="match status" value="1"/>
</dbReference>
<keyword evidence="2" id="KW-1185">Reference proteome</keyword>
<dbReference type="InterPro" id="IPR050155">
    <property type="entry name" value="HAD-like_hydrolase_sf"/>
</dbReference>
<protein>
    <submittedName>
        <fullName evidence="1">Putative haloacid dehalogenase domain protein hydrolase</fullName>
    </submittedName>
</protein>